<proteinExistence type="predicted"/>
<feature type="domain" description="Molybdopterin oxidoreductase" evidence="3">
    <location>
        <begin position="24"/>
        <end position="147"/>
    </location>
</feature>
<dbReference type="PANTHER" id="PTHR43742">
    <property type="entry name" value="TRIMETHYLAMINE-N-OXIDE REDUCTASE"/>
    <property type="match status" value="1"/>
</dbReference>
<sequence length="245" mass="27728">PGAIVSAMLYGWPLQLARVHPKLTRCMLVIGINPSHTARPAYYTMLKTLKNGAKLIVIDPRRTEVAARADLWLQVKPDTDTALLMSMINVIVNEELYDRRFVEERCFGFDQLARRAQDYPPEKAAEITWVPAEKIREAARMYATNRPAASLHFVGLEHQPNSIQSLQARYILPAITGNLDIPGGDLIEGMHPKLIPAAEVELMDKLPPEQKNKQMGADRFKLFSWSAFDLIQKNVKRVWGTQLDN</sequence>
<dbReference type="PANTHER" id="PTHR43742:SF6">
    <property type="entry name" value="OXIDOREDUCTASE YYAE-RELATED"/>
    <property type="match status" value="1"/>
</dbReference>
<protein>
    <recommendedName>
        <fullName evidence="3">Molybdopterin oxidoreductase domain-containing protein</fullName>
    </recommendedName>
</protein>
<dbReference type="Gene3D" id="3.40.228.10">
    <property type="entry name" value="Dimethylsulfoxide Reductase, domain 2"/>
    <property type="match status" value="1"/>
</dbReference>
<evidence type="ECO:0000256" key="2">
    <source>
        <dbReference type="ARBA" id="ARBA00023014"/>
    </source>
</evidence>
<dbReference type="GO" id="GO:0051536">
    <property type="term" value="F:iron-sulfur cluster binding"/>
    <property type="evidence" value="ECO:0007669"/>
    <property type="project" value="UniProtKB-KW"/>
</dbReference>
<dbReference type="AlphaFoldDB" id="X0YB97"/>
<comment type="caution">
    <text evidence="4">The sequence shown here is derived from an EMBL/GenBank/DDBJ whole genome shotgun (WGS) entry which is preliminary data.</text>
</comment>
<feature type="non-terminal residue" evidence="4">
    <location>
        <position position="245"/>
    </location>
</feature>
<gene>
    <name evidence="4" type="ORF">S01H1_70511</name>
</gene>
<dbReference type="Pfam" id="PF00384">
    <property type="entry name" value="Molybdopterin"/>
    <property type="match status" value="1"/>
</dbReference>
<keyword evidence="2" id="KW-0411">Iron-sulfur</keyword>
<dbReference type="Gene3D" id="3.40.50.740">
    <property type="match status" value="1"/>
</dbReference>
<evidence type="ECO:0000256" key="1">
    <source>
        <dbReference type="ARBA" id="ARBA00023004"/>
    </source>
</evidence>
<keyword evidence="1" id="KW-0408">Iron</keyword>
<dbReference type="InterPro" id="IPR006656">
    <property type="entry name" value="Mopterin_OxRdtase"/>
</dbReference>
<accession>X0YB97</accession>
<dbReference type="SUPFAM" id="SSF53706">
    <property type="entry name" value="Formate dehydrogenase/DMSO reductase, domains 1-3"/>
    <property type="match status" value="1"/>
</dbReference>
<name>X0YB97_9ZZZZ</name>
<reference evidence="4" key="1">
    <citation type="journal article" date="2014" name="Front. Microbiol.">
        <title>High frequency of phylogenetically diverse reductive dehalogenase-homologous genes in deep subseafloor sedimentary metagenomes.</title>
        <authorList>
            <person name="Kawai M."/>
            <person name="Futagami T."/>
            <person name="Toyoda A."/>
            <person name="Takaki Y."/>
            <person name="Nishi S."/>
            <person name="Hori S."/>
            <person name="Arai W."/>
            <person name="Tsubouchi T."/>
            <person name="Morono Y."/>
            <person name="Uchiyama I."/>
            <person name="Ito T."/>
            <person name="Fujiyama A."/>
            <person name="Inagaki F."/>
            <person name="Takami H."/>
        </authorList>
    </citation>
    <scope>NUCLEOTIDE SEQUENCE</scope>
    <source>
        <strain evidence="4">Expedition CK06-06</strain>
    </source>
</reference>
<dbReference type="InterPro" id="IPR050612">
    <property type="entry name" value="Prok_Mopterin_Oxidored"/>
</dbReference>
<evidence type="ECO:0000259" key="3">
    <source>
        <dbReference type="Pfam" id="PF00384"/>
    </source>
</evidence>
<dbReference type="EMBL" id="BARS01046896">
    <property type="protein sequence ID" value="GAG34131.1"/>
    <property type="molecule type" value="Genomic_DNA"/>
</dbReference>
<keyword evidence="2" id="KW-0479">Metal-binding</keyword>
<feature type="non-terminal residue" evidence="4">
    <location>
        <position position="1"/>
    </location>
</feature>
<organism evidence="4">
    <name type="scientific">marine sediment metagenome</name>
    <dbReference type="NCBI Taxonomy" id="412755"/>
    <lineage>
        <taxon>unclassified sequences</taxon>
        <taxon>metagenomes</taxon>
        <taxon>ecological metagenomes</taxon>
    </lineage>
</organism>
<evidence type="ECO:0000313" key="4">
    <source>
        <dbReference type="EMBL" id="GAG34131.1"/>
    </source>
</evidence>
<dbReference type="GO" id="GO:0016491">
    <property type="term" value="F:oxidoreductase activity"/>
    <property type="evidence" value="ECO:0007669"/>
    <property type="project" value="InterPro"/>
</dbReference>